<keyword evidence="3" id="KW-0274">FAD</keyword>
<proteinExistence type="inferred from homology"/>
<evidence type="ECO:0000256" key="2">
    <source>
        <dbReference type="ARBA" id="ARBA00022630"/>
    </source>
</evidence>
<protein>
    <submittedName>
        <fullName evidence="8">GMC family oxidoreductase</fullName>
    </submittedName>
</protein>
<comment type="similarity">
    <text evidence="1">Belongs to the GMC oxidoreductase family.</text>
</comment>
<feature type="domain" description="FAD-binding" evidence="6">
    <location>
        <begin position="6"/>
        <end position="42"/>
    </location>
</feature>
<feature type="domain" description="Glucose-methanol-choline oxidoreductase N-terminal" evidence="5">
    <location>
        <begin position="169"/>
        <end position="313"/>
    </location>
</feature>
<reference evidence="8 9" key="1">
    <citation type="submission" date="2017-08" db="EMBL/GenBank/DDBJ databases">
        <title>Infants hospitalized years apart are colonized by the same room-sourced microbial strains.</title>
        <authorList>
            <person name="Brooks B."/>
            <person name="Olm M.R."/>
            <person name="Firek B.A."/>
            <person name="Baker R."/>
            <person name="Thomas B.C."/>
            <person name="Morowitz M.J."/>
            <person name="Banfield J.F."/>
        </authorList>
    </citation>
    <scope>NUCLEOTIDE SEQUENCE [LARGE SCALE GENOMIC DNA]</scope>
    <source>
        <strain evidence="8">S2_003_000_R2_14</strain>
    </source>
</reference>
<dbReference type="EMBL" id="QFQP01000013">
    <property type="protein sequence ID" value="PZR11907.1"/>
    <property type="molecule type" value="Genomic_DNA"/>
</dbReference>
<evidence type="ECO:0000259" key="5">
    <source>
        <dbReference type="Pfam" id="PF00732"/>
    </source>
</evidence>
<gene>
    <name evidence="8" type="ORF">DI536_16380</name>
</gene>
<evidence type="ECO:0000313" key="9">
    <source>
        <dbReference type="Proteomes" id="UP000249061"/>
    </source>
</evidence>
<dbReference type="AlphaFoldDB" id="A0A2W5TDC7"/>
<accession>A0A2W5TDC7</accession>
<name>A0A2W5TDC7_9BACT</name>
<dbReference type="InterPro" id="IPR007867">
    <property type="entry name" value="GMC_OxRtase_C"/>
</dbReference>
<dbReference type="Pfam" id="PF00732">
    <property type="entry name" value="GMC_oxred_N"/>
    <property type="match status" value="1"/>
</dbReference>
<keyword evidence="4" id="KW-0560">Oxidoreductase</keyword>
<evidence type="ECO:0000256" key="4">
    <source>
        <dbReference type="ARBA" id="ARBA00023002"/>
    </source>
</evidence>
<dbReference type="InterPro" id="IPR036188">
    <property type="entry name" value="FAD/NAD-bd_sf"/>
</dbReference>
<evidence type="ECO:0000256" key="1">
    <source>
        <dbReference type="ARBA" id="ARBA00010790"/>
    </source>
</evidence>
<dbReference type="Pfam" id="PF01494">
    <property type="entry name" value="FAD_binding_3"/>
    <property type="match status" value="1"/>
</dbReference>
<dbReference type="SUPFAM" id="SSF54373">
    <property type="entry name" value="FAD-linked reductases, C-terminal domain"/>
    <property type="match status" value="1"/>
</dbReference>
<evidence type="ECO:0000256" key="3">
    <source>
        <dbReference type="ARBA" id="ARBA00022827"/>
    </source>
</evidence>
<evidence type="ECO:0000313" key="8">
    <source>
        <dbReference type="EMBL" id="PZR11907.1"/>
    </source>
</evidence>
<comment type="caution">
    <text evidence="8">The sequence shown here is derived from an EMBL/GenBank/DDBJ whole genome shotgun (WGS) entry which is preliminary data.</text>
</comment>
<dbReference type="PANTHER" id="PTHR46056">
    <property type="entry name" value="LONG-CHAIN-ALCOHOL OXIDASE"/>
    <property type="match status" value="1"/>
</dbReference>
<dbReference type="GO" id="GO:0071949">
    <property type="term" value="F:FAD binding"/>
    <property type="evidence" value="ECO:0007669"/>
    <property type="project" value="InterPro"/>
</dbReference>
<evidence type="ECO:0000259" key="7">
    <source>
        <dbReference type="Pfam" id="PF05199"/>
    </source>
</evidence>
<dbReference type="Gene3D" id="3.50.50.60">
    <property type="entry name" value="FAD/NAD(P)-binding domain"/>
    <property type="match status" value="2"/>
</dbReference>
<feature type="domain" description="Glucose-methanol-choline oxidoreductase C-terminal" evidence="7">
    <location>
        <begin position="420"/>
        <end position="531"/>
    </location>
</feature>
<dbReference type="InterPro" id="IPR002938">
    <property type="entry name" value="FAD-bd"/>
</dbReference>
<evidence type="ECO:0000259" key="6">
    <source>
        <dbReference type="Pfam" id="PF01494"/>
    </source>
</evidence>
<dbReference type="Pfam" id="PF05199">
    <property type="entry name" value="GMC_oxred_C"/>
    <property type="match status" value="1"/>
</dbReference>
<sequence length="548" mass="59774">MAKDTVDVCIVGSGAGGAPLALELGRAGFKVVVLEKGAWYQQEDFVHDEILNSRRNFFMPLPWDEPHLWRLGGDKPYSRSNEAWTANCVGGGTVHMSGYFYRLKPVDFRMKTELGAPKGSNVVDWPIGYADLAPYYDKAEAELGVSGNAVPHPFLEPRKGNYPLPPLVEHPVAQEIDKAAKSLGWHAIPTARGIVSRPYRGRDACVYCTLCGSYGCEHRAKSSTAASLIPEAIATGNVELRPKCMATEITVDEKGDAKSVVYIDADGVTQEQPARIIVSSCTAVESARLLLNSTSSRFPAGLANNNGLVGKNLLFSSFGQSKATFGAKKFEWLNNTMPFVNRSLQDFYVMPDDRFGFRKGGTLGFMWQHPNPIFAAVGLAGKGERGVFGKALKDKLRSYRDSRVLEFEIYGEFLPTDGTYVNVDKNVKDKFGLPVAAITVSRHQTDFTMTKFLVERGEEVLAQLQPDKVERVGIAGETTILQGGTCRFGKDPATSVLDPDCRAHGVKNLYVVDGSFLPTSGGVPLTLTIAANSFRVADKMIGRLKKGL</sequence>
<dbReference type="InterPro" id="IPR000172">
    <property type="entry name" value="GMC_OxRdtase_N"/>
</dbReference>
<dbReference type="GO" id="GO:0016614">
    <property type="term" value="F:oxidoreductase activity, acting on CH-OH group of donors"/>
    <property type="evidence" value="ECO:0007669"/>
    <property type="project" value="InterPro"/>
</dbReference>
<keyword evidence="2" id="KW-0285">Flavoprotein</keyword>
<dbReference type="SUPFAM" id="SSF51905">
    <property type="entry name" value="FAD/NAD(P)-binding domain"/>
    <property type="match status" value="1"/>
</dbReference>
<dbReference type="Proteomes" id="UP000249061">
    <property type="component" value="Unassembled WGS sequence"/>
</dbReference>
<organism evidence="8 9">
    <name type="scientific">Archangium gephyra</name>
    <dbReference type="NCBI Taxonomy" id="48"/>
    <lineage>
        <taxon>Bacteria</taxon>
        <taxon>Pseudomonadati</taxon>
        <taxon>Myxococcota</taxon>
        <taxon>Myxococcia</taxon>
        <taxon>Myxococcales</taxon>
        <taxon>Cystobacterineae</taxon>
        <taxon>Archangiaceae</taxon>
        <taxon>Archangium</taxon>
    </lineage>
</organism>
<dbReference type="PANTHER" id="PTHR46056:SF12">
    <property type="entry name" value="LONG-CHAIN-ALCOHOL OXIDASE"/>
    <property type="match status" value="1"/>
</dbReference>